<feature type="transmembrane region" description="Helical" evidence="2">
    <location>
        <begin position="62"/>
        <end position="85"/>
    </location>
</feature>
<evidence type="ECO:0000313" key="3">
    <source>
        <dbReference type="EMBL" id="CAD5217566.1"/>
    </source>
</evidence>
<dbReference type="EMBL" id="CAJFCV020000002">
    <property type="protein sequence ID" value="CAG9101282.1"/>
    <property type="molecule type" value="Genomic_DNA"/>
</dbReference>
<dbReference type="EMBL" id="CAJFDI010000002">
    <property type="protein sequence ID" value="CAD5217566.1"/>
    <property type="molecule type" value="Genomic_DNA"/>
</dbReference>
<protein>
    <submittedName>
        <fullName evidence="3">(pine wood nematode) hypothetical protein</fullName>
    </submittedName>
</protein>
<keyword evidence="4" id="KW-1185">Reference proteome</keyword>
<keyword evidence="2" id="KW-0812">Transmembrane</keyword>
<feature type="region of interest" description="Disordered" evidence="1">
    <location>
        <begin position="1"/>
        <end position="36"/>
    </location>
</feature>
<feature type="compositionally biased region" description="Polar residues" evidence="1">
    <location>
        <begin position="23"/>
        <end position="33"/>
    </location>
</feature>
<keyword evidence="2" id="KW-1133">Transmembrane helix</keyword>
<organism evidence="3 4">
    <name type="scientific">Bursaphelenchus xylophilus</name>
    <name type="common">Pinewood nematode worm</name>
    <name type="synonym">Aphelenchoides xylophilus</name>
    <dbReference type="NCBI Taxonomy" id="6326"/>
    <lineage>
        <taxon>Eukaryota</taxon>
        <taxon>Metazoa</taxon>
        <taxon>Ecdysozoa</taxon>
        <taxon>Nematoda</taxon>
        <taxon>Chromadorea</taxon>
        <taxon>Rhabditida</taxon>
        <taxon>Tylenchina</taxon>
        <taxon>Tylenchomorpha</taxon>
        <taxon>Aphelenchoidea</taxon>
        <taxon>Aphelenchoididae</taxon>
        <taxon>Bursaphelenchus</taxon>
    </lineage>
</organism>
<accession>A0A7I8WYK6</accession>
<reference evidence="3" key="1">
    <citation type="submission" date="2020-09" db="EMBL/GenBank/DDBJ databases">
        <authorList>
            <person name="Kikuchi T."/>
        </authorList>
    </citation>
    <scope>NUCLEOTIDE SEQUENCE</scope>
    <source>
        <strain evidence="3">Ka4C1</strain>
    </source>
</reference>
<sequence>MASELPASTLSTAGGGAPAETVPESSAVDSSQMGKPGRHVVVKRNFRPESDPQFSCCIKLNLHLSVIVISSIMLPLCVGVTAYYVVTSLAKLRTFNPRVLDDFGAAFMMIMSYGCLLVGSVWRIEKLYWAYAIFSALFLIITFCAMGDSIAHACSLLLGDLRVHTTETGQENNTSAGQEYLEYVMVLCFITSVHFYLFYIVWRDYKFVKEYPRKKKVVENTESEKLLN</sequence>
<proteinExistence type="predicted"/>
<dbReference type="Proteomes" id="UP000582659">
    <property type="component" value="Unassembled WGS sequence"/>
</dbReference>
<comment type="caution">
    <text evidence="3">The sequence shown here is derived from an EMBL/GenBank/DDBJ whole genome shotgun (WGS) entry which is preliminary data.</text>
</comment>
<evidence type="ECO:0000313" key="4">
    <source>
        <dbReference type="Proteomes" id="UP000659654"/>
    </source>
</evidence>
<keyword evidence="2" id="KW-0472">Membrane</keyword>
<feature type="transmembrane region" description="Helical" evidence="2">
    <location>
        <begin position="183"/>
        <end position="202"/>
    </location>
</feature>
<gene>
    <name evidence="3" type="ORF">BXYJ_LOCUS5099</name>
</gene>
<feature type="transmembrane region" description="Helical" evidence="2">
    <location>
        <begin position="129"/>
        <end position="151"/>
    </location>
</feature>
<evidence type="ECO:0000256" key="2">
    <source>
        <dbReference type="SAM" id="Phobius"/>
    </source>
</evidence>
<feature type="transmembrane region" description="Helical" evidence="2">
    <location>
        <begin position="105"/>
        <end position="122"/>
    </location>
</feature>
<dbReference type="Proteomes" id="UP000659654">
    <property type="component" value="Unassembled WGS sequence"/>
</dbReference>
<feature type="compositionally biased region" description="Polar residues" evidence="1">
    <location>
        <begin position="1"/>
        <end position="12"/>
    </location>
</feature>
<dbReference type="AlphaFoldDB" id="A0A7I8WYK6"/>
<evidence type="ECO:0000256" key="1">
    <source>
        <dbReference type="SAM" id="MobiDB-lite"/>
    </source>
</evidence>
<name>A0A7I8WYK6_BURXY</name>
<dbReference type="OrthoDB" id="5786689at2759"/>